<evidence type="ECO:0000256" key="2">
    <source>
        <dbReference type="SAM" id="Phobius"/>
    </source>
</evidence>
<dbReference type="EMBL" id="JAPCID010000030">
    <property type="protein sequence ID" value="MDA0139883.1"/>
    <property type="molecule type" value="Genomic_DNA"/>
</dbReference>
<protein>
    <recommendedName>
        <fullName evidence="5">Glycerophosphoryl diester phosphodiesterase membrane domain-containing protein</fullName>
    </recommendedName>
</protein>
<keyword evidence="2" id="KW-0472">Membrane</keyword>
<sequence>MASVQLRPLSIGEILDAALKVCMRHWKVLTLSVVPAILPLMIVSVLFSASFDIETDLAQFERTGDPADIPSSLWVSAGVSSIVTFLTTAIVMAVCFKAIADAWLGAEPSVGRSWRFALPRSFSLIALFLVSGVCYVLGVLACLIPTIWLWSMWAVASAALLFERVGPFKALGRSFQLIKQRFWAVLLLQIIVALLTFFVSAVVTGIPSGLVTLFAEDNEIATAFSDVIFGTIGNAIVLPIGAAVLTILYFDQRVRKEGFDVQLLAQGIGTEYDPNAPIPAPLRPVGGSAPQPQPGYWQPPPQPQQYGGGWSAPAHDAPPLRWGPAGEAPRDTRPPEESPWMSPGSPSGGGWAPPTGASPDRRWGSEDAPPPRDEDEDERPKQDRPDWQPPEERGPGGL</sequence>
<reference evidence="3" key="1">
    <citation type="submission" date="2022-10" db="EMBL/GenBank/DDBJ databases">
        <title>The WGS of Solirubrobacter sp. CPCC 204708.</title>
        <authorList>
            <person name="Jiang Z."/>
        </authorList>
    </citation>
    <scope>NUCLEOTIDE SEQUENCE</scope>
    <source>
        <strain evidence="3">CPCC 204708</strain>
    </source>
</reference>
<dbReference type="RefSeq" id="WP_202957799.1">
    <property type="nucleotide sequence ID" value="NZ_JAPCID010000030.1"/>
</dbReference>
<feature type="compositionally biased region" description="Basic and acidic residues" evidence="1">
    <location>
        <begin position="359"/>
        <end position="398"/>
    </location>
</feature>
<dbReference type="Proteomes" id="UP001147700">
    <property type="component" value="Unassembled WGS sequence"/>
</dbReference>
<evidence type="ECO:0008006" key="5">
    <source>
        <dbReference type="Google" id="ProtNLM"/>
    </source>
</evidence>
<evidence type="ECO:0000256" key="1">
    <source>
        <dbReference type="SAM" id="MobiDB-lite"/>
    </source>
</evidence>
<feature type="transmembrane region" description="Helical" evidence="2">
    <location>
        <begin position="227"/>
        <end position="250"/>
    </location>
</feature>
<feature type="transmembrane region" description="Helical" evidence="2">
    <location>
        <begin position="71"/>
        <end position="100"/>
    </location>
</feature>
<name>A0ABT4RMS9_9ACTN</name>
<proteinExistence type="predicted"/>
<feature type="transmembrane region" description="Helical" evidence="2">
    <location>
        <begin position="147"/>
        <end position="162"/>
    </location>
</feature>
<feature type="transmembrane region" description="Helical" evidence="2">
    <location>
        <begin position="182"/>
        <end position="207"/>
    </location>
</feature>
<comment type="caution">
    <text evidence="3">The sequence shown here is derived from an EMBL/GenBank/DDBJ whole genome shotgun (WGS) entry which is preliminary data.</text>
</comment>
<keyword evidence="2" id="KW-1133">Transmembrane helix</keyword>
<evidence type="ECO:0000313" key="4">
    <source>
        <dbReference type="Proteomes" id="UP001147700"/>
    </source>
</evidence>
<evidence type="ECO:0000313" key="3">
    <source>
        <dbReference type="EMBL" id="MDA0139883.1"/>
    </source>
</evidence>
<organism evidence="3 4">
    <name type="scientific">Solirubrobacter deserti</name>
    <dbReference type="NCBI Taxonomy" id="2282478"/>
    <lineage>
        <taxon>Bacteria</taxon>
        <taxon>Bacillati</taxon>
        <taxon>Actinomycetota</taxon>
        <taxon>Thermoleophilia</taxon>
        <taxon>Solirubrobacterales</taxon>
        <taxon>Solirubrobacteraceae</taxon>
        <taxon>Solirubrobacter</taxon>
    </lineage>
</organism>
<feature type="region of interest" description="Disordered" evidence="1">
    <location>
        <begin position="275"/>
        <end position="398"/>
    </location>
</feature>
<keyword evidence="4" id="KW-1185">Reference proteome</keyword>
<feature type="transmembrane region" description="Helical" evidence="2">
    <location>
        <begin position="121"/>
        <end position="141"/>
    </location>
</feature>
<gene>
    <name evidence="3" type="ORF">OJ962_20440</name>
</gene>
<feature type="compositionally biased region" description="Pro residues" evidence="1">
    <location>
        <begin position="291"/>
        <end position="303"/>
    </location>
</feature>
<keyword evidence="2" id="KW-0812">Transmembrane</keyword>
<feature type="transmembrane region" description="Helical" evidence="2">
    <location>
        <begin position="28"/>
        <end position="51"/>
    </location>
</feature>
<accession>A0ABT4RMS9</accession>